<dbReference type="InterPro" id="IPR013762">
    <property type="entry name" value="Integrase-like_cat_sf"/>
</dbReference>
<dbReference type="Proteomes" id="UP001257948">
    <property type="component" value="Unassembled WGS sequence"/>
</dbReference>
<evidence type="ECO:0000313" key="5">
    <source>
        <dbReference type="Proteomes" id="UP001257948"/>
    </source>
</evidence>
<keyword evidence="1 2" id="KW-0238">DNA-binding</keyword>
<feature type="domain" description="Core-binding (CB)" evidence="3">
    <location>
        <begin position="1"/>
        <end position="72"/>
    </location>
</feature>
<dbReference type="EMBL" id="JAVTLL010000048">
    <property type="protein sequence ID" value="MDT7847362.1"/>
    <property type="molecule type" value="Genomic_DNA"/>
</dbReference>
<dbReference type="InterPro" id="IPR044068">
    <property type="entry name" value="CB"/>
</dbReference>
<accession>A0ABU3M758</accession>
<reference evidence="5" key="1">
    <citation type="submission" date="2023-07" db="EMBL/GenBank/DDBJ databases">
        <title>Draft genome sequence of the endophytic actinobacterium Streptomyces justiciae WPN32, a potential antibiotic producer.</title>
        <authorList>
            <person name="Yasawong M."/>
            <person name="Pana W."/>
            <person name="Ganta P."/>
            <person name="Santapan N."/>
            <person name="Songngamsuk T."/>
            <person name="Phatcharaharikarn M."/>
            <person name="Kerdtoob S."/>
            <person name="Nantapong N."/>
        </authorList>
    </citation>
    <scope>NUCLEOTIDE SEQUENCE [LARGE SCALE GENOMIC DNA]</scope>
    <source>
        <strain evidence="5">WPN32</strain>
    </source>
</reference>
<proteinExistence type="predicted"/>
<gene>
    <name evidence="4" type="ORF">RQC66_42260</name>
</gene>
<dbReference type="InterPro" id="IPR010998">
    <property type="entry name" value="Integrase_recombinase_N"/>
</dbReference>
<keyword evidence="5" id="KW-1185">Reference proteome</keyword>
<dbReference type="Pfam" id="PF02899">
    <property type="entry name" value="Phage_int_SAM_1"/>
    <property type="match status" value="1"/>
</dbReference>
<dbReference type="RefSeq" id="WP_314207559.1">
    <property type="nucleotide sequence ID" value="NZ_JAVTLL010000048.1"/>
</dbReference>
<protein>
    <submittedName>
        <fullName evidence="4">Site-specific integrase</fullName>
    </submittedName>
</protein>
<name>A0ABU3M758_9ACTN</name>
<dbReference type="SUPFAM" id="SSF47823">
    <property type="entry name" value="lambda integrase-like, N-terminal domain"/>
    <property type="match status" value="1"/>
</dbReference>
<evidence type="ECO:0000313" key="4">
    <source>
        <dbReference type="EMBL" id="MDT7847362.1"/>
    </source>
</evidence>
<dbReference type="PROSITE" id="PS51900">
    <property type="entry name" value="CB"/>
    <property type="match status" value="1"/>
</dbReference>
<sequence>MTQETKRNYTDDYRVFFDFLWARGKNWCDADADDLWDFEDWRTRSSRNPGRIGGARWNRGLAALTRLYGWALSAGVVARSPVVTRSVRGRFGGQVQVAEARIAHARTSNVHWLTPRAIRLWVDVGLRGHDAYGVPSSGWRGRLESRNTAFAEFLFSSGVRLTEGGSLLTIEMPRLRLDAGGFYPGRLAREVTKSKRARTFYVAAPVVAAVEGYAESSRAAAVRRAQALGRYEHLPVRRVVTAVTGLRERVLHWRDQDNQLGRTPLASASVAERMTMYREGQEGLEPLWLWLNESGLPLRPASWENVFRAASQRCVDVLQDRMTEPPVCTPHMCRHFVSA</sequence>
<dbReference type="Gene3D" id="1.10.443.10">
    <property type="entry name" value="Intergrase catalytic core"/>
    <property type="match status" value="1"/>
</dbReference>
<comment type="caution">
    <text evidence="4">The sequence shown here is derived from an EMBL/GenBank/DDBJ whole genome shotgun (WGS) entry which is preliminary data.</text>
</comment>
<dbReference type="InterPro" id="IPR004107">
    <property type="entry name" value="Integrase_SAM-like_N"/>
</dbReference>
<organism evidence="4 5">
    <name type="scientific">Streptomyces justiciae</name>
    <dbReference type="NCBI Taxonomy" id="2780140"/>
    <lineage>
        <taxon>Bacteria</taxon>
        <taxon>Bacillati</taxon>
        <taxon>Actinomycetota</taxon>
        <taxon>Actinomycetes</taxon>
        <taxon>Kitasatosporales</taxon>
        <taxon>Streptomycetaceae</taxon>
        <taxon>Streptomyces</taxon>
    </lineage>
</organism>
<dbReference type="Gene3D" id="1.10.150.130">
    <property type="match status" value="1"/>
</dbReference>
<evidence type="ECO:0000256" key="2">
    <source>
        <dbReference type="PROSITE-ProRule" id="PRU01248"/>
    </source>
</evidence>
<evidence type="ECO:0000259" key="3">
    <source>
        <dbReference type="PROSITE" id="PS51900"/>
    </source>
</evidence>
<evidence type="ECO:0000256" key="1">
    <source>
        <dbReference type="ARBA" id="ARBA00023125"/>
    </source>
</evidence>